<feature type="domain" description="Anaphase-promoting complex subunit 4-like WD40" evidence="5">
    <location>
        <begin position="30"/>
        <end position="134"/>
    </location>
</feature>
<dbReference type="GO" id="GO:0031145">
    <property type="term" value="P:anaphase-promoting complex-dependent catabolic process"/>
    <property type="evidence" value="ECO:0007669"/>
    <property type="project" value="InterPro"/>
</dbReference>
<keyword evidence="3" id="KW-0833">Ubl conjugation pathway</keyword>
<dbReference type="InterPro" id="IPR024977">
    <property type="entry name" value="Apc4-like_WD40_dom"/>
</dbReference>
<dbReference type="EMBL" id="JABEBT010000049">
    <property type="protein sequence ID" value="KAF7634950.1"/>
    <property type="molecule type" value="Genomic_DNA"/>
</dbReference>
<evidence type="ECO:0000256" key="2">
    <source>
        <dbReference type="ARBA" id="ARBA00022776"/>
    </source>
</evidence>
<protein>
    <recommendedName>
        <fullName evidence="5">Anaphase-promoting complex subunit 4-like WD40 domain-containing protein</fullName>
    </recommendedName>
</protein>
<evidence type="ECO:0000313" key="7">
    <source>
        <dbReference type="Proteomes" id="UP000605970"/>
    </source>
</evidence>
<accession>A0A8S9ZNG0</accession>
<dbReference type="InterPro" id="IPR024789">
    <property type="entry name" value="APC4"/>
</dbReference>
<name>A0A8S9ZNG0_9BILA</name>
<evidence type="ECO:0000313" key="6">
    <source>
        <dbReference type="EMBL" id="KAF7634950.1"/>
    </source>
</evidence>
<dbReference type="OrthoDB" id="47802at2759"/>
<evidence type="ECO:0000256" key="3">
    <source>
        <dbReference type="ARBA" id="ARBA00022786"/>
    </source>
</evidence>
<dbReference type="GO" id="GO:0034399">
    <property type="term" value="C:nuclear periphery"/>
    <property type="evidence" value="ECO:0007669"/>
    <property type="project" value="TreeGrafter"/>
</dbReference>
<dbReference type="AlphaFoldDB" id="A0A8S9ZNG0"/>
<evidence type="ECO:0000256" key="1">
    <source>
        <dbReference type="ARBA" id="ARBA00022618"/>
    </source>
</evidence>
<keyword evidence="4" id="KW-0131">Cell cycle</keyword>
<dbReference type="InterPro" id="IPR015943">
    <property type="entry name" value="WD40/YVTN_repeat-like_dom_sf"/>
</dbReference>
<dbReference type="Gene3D" id="2.130.10.10">
    <property type="entry name" value="YVTN repeat-like/Quinoprotein amine dehydrogenase"/>
    <property type="match status" value="1"/>
</dbReference>
<dbReference type="PANTHER" id="PTHR13260:SF0">
    <property type="entry name" value="ANAPHASE-PROMOTING COMPLEX SUBUNIT 4"/>
    <property type="match status" value="1"/>
</dbReference>
<proteinExistence type="predicted"/>
<dbReference type="GO" id="GO:0070979">
    <property type="term" value="P:protein K11-linked ubiquitination"/>
    <property type="evidence" value="ECO:0007669"/>
    <property type="project" value="TreeGrafter"/>
</dbReference>
<organism evidence="6 7">
    <name type="scientific">Meloidogyne graminicola</name>
    <dbReference type="NCBI Taxonomy" id="189291"/>
    <lineage>
        <taxon>Eukaryota</taxon>
        <taxon>Metazoa</taxon>
        <taxon>Ecdysozoa</taxon>
        <taxon>Nematoda</taxon>
        <taxon>Chromadorea</taxon>
        <taxon>Rhabditida</taxon>
        <taxon>Tylenchina</taxon>
        <taxon>Tylenchomorpha</taxon>
        <taxon>Tylenchoidea</taxon>
        <taxon>Meloidogynidae</taxon>
        <taxon>Meloidogyninae</taxon>
        <taxon>Meloidogyne</taxon>
    </lineage>
</organism>
<dbReference type="Proteomes" id="UP000605970">
    <property type="component" value="Unassembled WGS sequence"/>
</dbReference>
<evidence type="ECO:0000256" key="4">
    <source>
        <dbReference type="ARBA" id="ARBA00023306"/>
    </source>
</evidence>
<dbReference type="GO" id="GO:0005680">
    <property type="term" value="C:anaphase-promoting complex"/>
    <property type="evidence" value="ECO:0007669"/>
    <property type="project" value="InterPro"/>
</dbReference>
<comment type="caution">
    <text evidence="6">The sequence shown here is derived from an EMBL/GenBank/DDBJ whole genome shotgun (WGS) entry which is preliminary data.</text>
</comment>
<sequence>MERLAIVDSKEFLEKIKLKTKFEIALIECNPKFDLLALGSKEGDVMIKRYPWKTGWKRNFSRQQPLTQFRSLINGSDFSSEKFSKDQMVSMCWSPNGQILLTAFSSGQCFYFDTQNGNVLFLRLLESAPKEIRWLKYKPNAILDVKIDTESVSNNNISATDFNFCNDASKEHALVCDEIEQFCKKSFNQSLNETFLCILREVNGGEVSHTLILDILANGVLPLFRIDLSNFPVSSSISSIRAMEFNKQSLRLPLKMDENVDNSGSNRQLSINFSGPISQTRMCIYNQISKSLCWMSFICIYLQEMLKYCSSNWQQSSEAFHQRVFSIVNNRPQGILTESMPVFQQSDGNEGALIICKDLLMLIETEKSSDLLTKFFNSPTTYKETKQACSFLDDFSTLIKGITSGLIPATRQLLHEIRSLRGYLTILSTNMEDENEEINPASILMETLLQISSGHKEFSLFFDLAQNFHQFLDKFEHSVYLLDERLGNVLKLAEDNR</sequence>
<dbReference type="InterPro" id="IPR036322">
    <property type="entry name" value="WD40_repeat_dom_sf"/>
</dbReference>
<keyword evidence="1" id="KW-0132">Cell division</keyword>
<dbReference type="GO" id="GO:0051301">
    <property type="term" value="P:cell division"/>
    <property type="evidence" value="ECO:0007669"/>
    <property type="project" value="UniProtKB-KW"/>
</dbReference>
<dbReference type="PANTHER" id="PTHR13260">
    <property type="entry name" value="ANAPHASE PROMOTING COMPLEX SUBUNIT 4 APC4"/>
    <property type="match status" value="1"/>
</dbReference>
<keyword evidence="7" id="KW-1185">Reference proteome</keyword>
<dbReference type="SUPFAM" id="SSF50978">
    <property type="entry name" value="WD40 repeat-like"/>
    <property type="match status" value="1"/>
</dbReference>
<gene>
    <name evidence="6" type="ORF">Mgra_00005694</name>
</gene>
<reference evidence="6" key="1">
    <citation type="journal article" date="2020" name="Ecol. Evol.">
        <title>Genome structure and content of the rice root-knot nematode (Meloidogyne graminicola).</title>
        <authorList>
            <person name="Phan N.T."/>
            <person name="Danchin E.G.J."/>
            <person name="Klopp C."/>
            <person name="Perfus-Barbeoch L."/>
            <person name="Kozlowski D.K."/>
            <person name="Koutsovoulos G.D."/>
            <person name="Lopez-Roques C."/>
            <person name="Bouchez O."/>
            <person name="Zahm M."/>
            <person name="Besnard G."/>
            <person name="Bellafiore S."/>
        </authorList>
    </citation>
    <scope>NUCLEOTIDE SEQUENCE</scope>
    <source>
        <strain evidence="6">VN-18</strain>
    </source>
</reference>
<evidence type="ECO:0000259" key="5">
    <source>
        <dbReference type="Pfam" id="PF12894"/>
    </source>
</evidence>
<dbReference type="Pfam" id="PF12894">
    <property type="entry name" value="ANAPC4_WD40"/>
    <property type="match status" value="1"/>
</dbReference>
<keyword evidence="2" id="KW-0498">Mitosis</keyword>